<feature type="coiled-coil region" evidence="11">
    <location>
        <begin position="634"/>
        <end position="668"/>
    </location>
</feature>
<evidence type="ECO:0000313" key="15">
    <source>
        <dbReference type="Proteomes" id="UP001318860"/>
    </source>
</evidence>
<evidence type="ECO:0000256" key="7">
    <source>
        <dbReference type="ARBA" id="ARBA00022946"/>
    </source>
</evidence>
<feature type="domain" description="CRM" evidence="13">
    <location>
        <begin position="693"/>
        <end position="793"/>
    </location>
</feature>
<dbReference type="Proteomes" id="UP001318860">
    <property type="component" value="Unassembled WGS sequence"/>
</dbReference>
<evidence type="ECO:0000256" key="9">
    <source>
        <dbReference type="ARBA" id="ARBA00023274"/>
    </source>
</evidence>
<evidence type="ECO:0000256" key="4">
    <source>
        <dbReference type="ARBA" id="ARBA00022664"/>
    </source>
</evidence>
<evidence type="ECO:0000256" key="2">
    <source>
        <dbReference type="ARBA" id="ARBA00022528"/>
    </source>
</evidence>
<reference evidence="14 15" key="1">
    <citation type="journal article" date="2021" name="Comput. Struct. Biotechnol. J.">
        <title>De novo genome assembly of the potent medicinal plant Rehmannia glutinosa using nanopore technology.</title>
        <authorList>
            <person name="Ma L."/>
            <person name="Dong C."/>
            <person name="Song C."/>
            <person name="Wang X."/>
            <person name="Zheng X."/>
            <person name="Niu Y."/>
            <person name="Chen S."/>
            <person name="Feng W."/>
        </authorList>
    </citation>
    <scope>NUCLEOTIDE SEQUENCE [LARGE SCALE GENOMIC DNA]</scope>
    <source>
        <strain evidence="14">DH-2019</strain>
    </source>
</reference>
<keyword evidence="7" id="KW-0809">Transit peptide</keyword>
<dbReference type="InterPro" id="IPR001890">
    <property type="entry name" value="RNA-binding_CRM"/>
</dbReference>
<dbReference type="Gene3D" id="3.30.110.60">
    <property type="entry name" value="YhbY-like"/>
    <property type="match status" value="2"/>
</dbReference>
<accession>A0ABR0WUW1</accession>
<evidence type="ECO:0000256" key="6">
    <source>
        <dbReference type="ARBA" id="ARBA00022884"/>
    </source>
</evidence>
<keyword evidence="8" id="KW-0508">mRNA splicing</keyword>
<dbReference type="SUPFAM" id="SSF75471">
    <property type="entry name" value="YhbY-like"/>
    <property type="match status" value="3"/>
</dbReference>
<comment type="subcellular location">
    <subcellularLocation>
        <location evidence="1">Plastid</location>
        <location evidence="1">Chloroplast</location>
    </subcellularLocation>
</comment>
<sequence>MSASPFLTHFSNAITPFLYNPSKIPTPFLSSNPSKYNFITFSSPPSNNRSNGTKIERKSAKYETHDSYTKSSESTPHSGSTITAPTAPWMSKPLLVKPNEIMEFTKRRTKKDFTIGENGEHPDMALTGKVGGARGKVAMKKIFKGIEKLQETHDLEEISQTPENLKFKFAPGDLWGNGVYESDAEVQEYSEEVQLSLESTEFDIPLAEVEKEVKLKKLPWERDERMVIRRVKKEKVVTAAESILDGILLERLRNEAAMIRKWVKVKKAGVTQAVVDQVHFIWRNNELALLKFDIPLCQNMDRAQEIVENELFFHYENRHFENRHWKEEPVDSPQNVQTYSNIRRNSVGDRENSSSTMNYQNTTTFARVSSDGSSLDETIHGKDKWESLQMASLYEREADRLLDGLGPRFVDWWMQKPLPVDGDLLPELVPGFKTPFRLCPPFTRSKLTDAELTYLRKLARPLPTHFVLGRNRKLQGLAAAILKLWEKCHIAKIALKWGVPNTDNEQMANELKAKVVIPELHIAYTYVWAPLMNSYNKRLRVDTRQSTPSLTGGVLLLRNKFLIILYRGKDFLPSEVAKVVTEREMILTRCQLQEEAARLKASETFSITDEHFLDSSVGTLSEFHSIHSDIGNLKKDKTEVDVQLEAENARLEKELKDQERKLFILKKKIEKSAKVLEKLKNASRFSEQDPDMEIISEEERRCLREIGLKSDSSLELGRRGVYDGVIEGMHQHWKHREIVKVITMQKKFSQVMYTAKRVEAESGGILVSVVKLKEGHAIIVYRGKNYKRPKSATLNLLNKREALSRSLEIQRLGADLSTKNSDCRS</sequence>
<feature type="region of interest" description="Disordered" evidence="12">
    <location>
        <begin position="42"/>
        <end position="85"/>
    </location>
</feature>
<evidence type="ECO:0000259" key="13">
    <source>
        <dbReference type="PROSITE" id="PS51295"/>
    </source>
</evidence>
<feature type="compositionally biased region" description="Polar residues" evidence="12">
    <location>
        <begin position="69"/>
        <end position="84"/>
    </location>
</feature>
<name>A0ABR0WUW1_REHGL</name>
<dbReference type="InterPro" id="IPR045278">
    <property type="entry name" value="CRS1/CFM2/CFM3"/>
</dbReference>
<dbReference type="InterPro" id="IPR035920">
    <property type="entry name" value="YhbY-like_sf"/>
</dbReference>
<feature type="domain" description="CRM" evidence="13">
    <location>
        <begin position="242"/>
        <end position="354"/>
    </location>
</feature>
<keyword evidence="9" id="KW-0687">Ribonucleoprotein</keyword>
<evidence type="ECO:0000256" key="12">
    <source>
        <dbReference type="SAM" id="MobiDB-lite"/>
    </source>
</evidence>
<dbReference type="EMBL" id="JABTTQ020000008">
    <property type="protein sequence ID" value="KAK6150995.1"/>
    <property type="molecule type" value="Genomic_DNA"/>
</dbReference>
<keyword evidence="3" id="KW-0934">Plastid</keyword>
<comment type="caution">
    <text evidence="14">The sequence shown here is derived from an EMBL/GenBank/DDBJ whole genome shotgun (WGS) entry which is preliminary data.</text>
</comment>
<keyword evidence="15" id="KW-1185">Reference proteome</keyword>
<feature type="domain" description="CRM" evidence="13">
    <location>
        <begin position="445"/>
        <end position="578"/>
    </location>
</feature>
<evidence type="ECO:0000256" key="10">
    <source>
        <dbReference type="PROSITE-ProRule" id="PRU00626"/>
    </source>
</evidence>
<organism evidence="14 15">
    <name type="scientific">Rehmannia glutinosa</name>
    <name type="common">Chinese foxglove</name>
    <dbReference type="NCBI Taxonomy" id="99300"/>
    <lineage>
        <taxon>Eukaryota</taxon>
        <taxon>Viridiplantae</taxon>
        <taxon>Streptophyta</taxon>
        <taxon>Embryophyta</taxon>
        <taxon>Tracheophyta</taxon>
        <taxon>Spermatophyta</taxon>
        <taxon>Magnoliopsida</taxon>
        <taxon>eudicotyledons</taxon>
        <taxon>Gunneridae</taxon>
        <taxon>Pentapetalae</taxon>
        <taxon>asterids</taxon>
        <taxon>lamiids</taxon>
        <taxon>Lamiales</taxon>
        <taxon>Orobanchaceae</taxon>
        <taxon>Rehmannieae</taxon>
        <taxon>Rehmannia</taxon>
    </lineage>
</organism>
<keyword evidence="11" id="KW-0175">Coiled coil</keyword>
<dbReference type="PROSITE" id="PS51295">
    <property type="entry name" value="CRM"/>
    <property type="match status" value="3"/>
</dbReference>
<feature type="compositionally biased region" description="Polar residues" evidence="12">
    <location>
        <begin position="42"/>
        <end position="53"/>
    </location>
</feature>
<dbReference type="PANTHER" id="PTHR31846">
    <property type="entry name" value="CRS1 / YHBY (CRM) DOMAIN-CONTAINING PROTEIN"/>
    <property type="match status" value="1"/>
</dbReference>
<evidence type="ECO:0000256" key="3">
    <source>
        <dbReference type="ARBA" id="ARBA00022640"/>
    </source>
</evidence>
<keyword evidence="2" id="KW-0150">Chloroplast</keyword>
<dbReference type="Pfam" id="PF01985">
    <property type="entry name" value="CRS1_YhbY"/>
    <property type="match status" value="3"/>
</dbReference>
<gene>
    <name evidence="14" type="ORF">DH2020_015927</name>
</gene>
<keyword evidence="6 10" id="KW-0694">RNA-binding</keyword>
<evidence type="ECO:0000256" key="8">
    <source>
        <dbReference type="ARBA" id="ARBA00023187"/>
    </source>
</evidence>
<feature type="compositionally biased region" description="Basic and acidic residues" evidence="12">
    <location>
        <begin position="54"/>
        <end position="68"/>
    </location>
</feature>
<evidence type="ECO:0000256" key="11">
    <source>
        <dbReference type="SAM" id="Coils"/>
    </source>
</evidence>
<keyword evidence="4" id="KW-0507">mRNA processing</keyword>
<evidence type="ECO:0000256" key="1">
    <source>
        <dbReference type="ARBA" id="ARBA00004229"/>
    </source>
</evidence>
<proteinExistence type="predicted"/>
<evidence type="ECO:0000313" key="14">
    <source>
        <dbReference type="EMBL" id="KAK6150995.1"/>
    </source>
</evidence>
<protein>
    <recommendedName>
        <fullName evidence="13">CRM domain-containing protein</fullName>
    </recommendedName>
</protein>
<dbReference type="PANTHER" id="PTHR31846:SF10">
    <property type="entry name" value="CHLOROPLASTIC GROUP IIA INTRON SPLICING FACILITATOR CRS1, CHLOROPLASTIC"/>
    <property type="match status" value="1"/>
</dbReference>
<dbReference type="SMART" id="SM01103">
    <property type="entry name" value="CRS1_YhbY"/>
    <property type="match status" value="2"/>
</dbReference>
<evidence type="ECO:0000256" key="5">
    <source>
        <dbReference type="ARBA" id="ARBA00022737"/>
    </source>
</evidence>
<keyword evidence="5" id="KW-0677">Repeat</keyword>